<keyword evidence="2" id="KW-1185">Reference proteome</keyword>
<dbReference type="EMBL" id="JQAX01000004">
    <property type="protein sequence ID" value="KRN31209.1"/>
    <property type="molecule type" value="Genomic_DNA"/>
</dbReference>
<protein>
    <submittedName>
        <fullName evidence="1">Uncharacterized protein</fullName>
    </submittedName>
</protein>
<dbReference type="InParanoid" id="A0A0R2FRV1"/>
<gene>
    <name evidence="1" type="ORF">IV68_GL001091</name>
</gene>
<dbReference type="STRING" id="1123500.GCA_000420365_01142"/>
<dbReference type="Proteomes" id="UP000051296">
    <property type="component" value="Unassembled WGS sequence"/>
</dbReference>
<evidence type="ECO:0000313" key="1">
    <source>
        <dbReference type="EMBL" id="KRN31209.1"/>
    </source>
</evidence>
<proteinExistence type="predicted"/>
<organism evidence="1 2">
    <name type="scientific">Weissella halotolerans DSM 20190</name>
    <dbReference type="NCBI Taxonomy" id="1123500"/>
    <lineage>
        <taxon>Bacteria</taxon>
        <taxon>Bacillati</taxon>
        <taxon>Bacillota</taxon>
        <taxon>Bacilli</taxon>
        <taxon>Lactobacillales</taxon>
        <taxon>Lactobacillaceae</taxon>
        <taxon>Weissella</taxon>
    </lineage>
</organism>
<accession>A0A0R2FRV1</accession>
<dbReference type="eggNOG" id="COG1403">
    <property type="taxonomic scope" value="Bacteria"/>
</dbReference>
<reference evidence="1 2" key="1">
    <citation type="journal article" date="2015" name="Genome Announc.">
        <title>Expanding the biotechnology potential of lactobacilli through comparative genomics of 213 strains and associated genera.</title>
        <authorList>
            <person name="Sun Z."/>
            <person name="Harris H.M."/>
            <person name="McCann A."/>
            <person name="Guo C."/>
            <person name="Argimon S."/>
            <person name="Zhang W."/>
            <person name="Yang X."/>
            <person name="Jeffery I.B."/>
            <person name="Cooney J.C."/>
            <person name="Kagawa T.F."/>
            <person name="Liu W."/>
            <person name="Song Y."/>
            <person name="Salvetti E."/>
            <person name="Wrobel A."/>
            <person name="Rasinkangas P."/>
            <person name="Parkhill J."/>
            <person name="Rea M.C."/>
            <person name="O'Sullivan O."/>
            <person name="Ritari J."/>
            <person name="Douillard F.P."/>
            <person name="Paul Ross R."/>
            <person name="Yang R."/>
            <person name="Briner A.E."/>
            <person name="Felis G.E."/>
            <person name="de Vos W.M."/>
            <person name="Barrangou R."/>
            <person name="Klaenhammer T.R."/>
            <person name="Caufield P.W."/>
            <person name="Cui Y."/>
            <person name="Zhang H."/>
            <person name="O'Toole P.W."/>
        </authorList>
    </citation>
    <scope>NUCLEOTIDE SEQUENCE [LARGE SCALE GENOMIC DNA]</scope>
    <source>
        <strain evidence="1 2">DSM 20190</strain>
    </source>
</reference>
<evidence type="ECO:0000313" key="2">
    <source>
        <dbReference type="Proteomes" id="UP000051296"/>
    </source>
</evidence>
<name>A0A0R2FRV1_9LACO</name>
<dbReference type="AlphaFoldDB" id="A0A0R2FRV1"/>
<comment type="caution">
    <text evidence="1">The sequence shown here is derived from an EMBL/GenBank/DDBJ whole genome shotgun (WGS) entry which is preliminary data.</text>
</comment>
<dbReference type="PATRIC" id="fig|1123500.6.peg.1092"/>
<sequence length="147" mass="16643">MTAVKVTLTIGEQMTNHDLHSYFQVATEGGMRRSLKNNCLLLISRSYDNDCPDLWDGHYLYFMGMGKKGDQDLQRAQNRTLLTANETGIACYLFLKNSPHEYVYLGPVTLAGNPIKEQCGDRNIIRFPLKPTVDLTAYLPAEQIVKK</sequence>